<reference evidence="1 2" key="1">
    <citation type="journal article" date="2018" name="Nat. Ecol. Evol.">
        <title>Pezizomycetes genomes reveal the molecular basis of ectomycorrhizal truffle lifestyle.</title>
        <authorList>
            <person name="Murat C."/>
            <person name="Payen T."/>
            <person name="Noel B."/>
            <person name="Kuo A."/>
            <person name="Morin E."/>
            <person name="Chen J."/>
            <person name="Kohler A."/>
            <person name="Krizsan K."/>
            <person name="Balestrini R."/>
            <person name="Da Silva C."/>
            <person name="Montanini B."/>
            <person name="Hainaut M."/>
            <person name="Levati E."/>
            <person name="Barry K.W."/>
            <person name="Belfiori B."/>
            <person name="Cichocki N."/>
            <person name="Clum A."/>
            <person name="Dockter R.B."/>
            <person name="Fauchery L."/>
            <person name="Guy J."/>
            <person name="Iotti M."/>
            <person name="Le Tacon F."/>
            <person name="Lindquist E.A."/>
            <person name="Lipzen A."/>
            <person name="Malagnac F."/>
            <person name="Mello A."/>
            <person name="Molinier V."/>
            <person name="Miyauchi S."/>
            <person name="Poulain J."/>
            <person name="Riccioni C."/>
            <person name="Rubini A."/>
            <person name="Sitrit Y."/>
            <person name="Splivallo R."/>
            <person name="Traeger S."/>
            <person name="Wang M."/>
            <person name="Zifcakova L."/>
            <person name="Wipf D."/>
            <person name="Zambonelli A."/>
            <person name="Paolocci F."/>
            <person name="Nowrousian M."/>
            <person name="Ottonello S."/>
            <person name="Baldrian P."/>
            <person name="Spatafora J.W."/>
            <person name="Henrissat B."/>
            <person name="Nagy L.G."/>
            <person name="Aury J.M."/>
            <person name="Wincker P."/>
            <person name="Grigoriev I.V."/>
            <person name="Bonfante P."/>
            <person name="Martin F.M."/>
        </authorList>
    </citation>
    <scope>NUCLEOTIDE SEQUENCE [LARGE SCALE GENOMIC DNA]</scope>
    <source>
        <strain evidence="1 2">120613-1</strain>
    </source>
</reference>
<gene>
    <name evidence="1" type="ORF">L873DRAFT_1844015</name>
</gene>
<proteinExistence type="predicted"/>
<organism evidence="1 2">
    <name type="scientific">Choiromyces venosus 120613-1</name>
    <dbReference type="NCBI Taxonomy" id="1336337"/>
    <lineage>
        <taxon>Eukaryota</taxon>
        <taxon>Fungi</taxon>
        <taxon>Dikarya</taxon>
        <taxon>Ascomycota</taxon>
        <taxon>Pezizomycotina</taxon>
        <taxon>Pezizomycetes</taxon>
        <taxon>Pezizales</taxon>
        <taxon>Tuberaceae</taxon>
        <taxon>Choiromyces</taxon>
    </lineage>
</organism>
<evidence type="ECO:0000313" key="1">
    <source>
        <dbReference type="EMBL" id="RPA98682.1"/>
    </source>
</evidence>
<protein>
    <submittedName>
        <fullName evidence="1">Uncharacterized protein</fullName>
    </submittedName>
</protein>
<accession>A0A3N4JK95</accession>
<name>A0A3N4JK95_9PEZI</name>
<dbReference type="EMBL" id="ML120393">
    <property type="protein sequence ID" value="RPA98682.1"/>
    <property type="molecule type" value="Genomic_DNA"/>
</dbReference>
<dbReference type="AlphaFoldDB" id="A0A3N4JK95"/>
<sequence>MFNGNSPHANISHGLSWYHESAEACLYYPSSEIARYSNRVTEWTPSDGAGSLEHWQWVGTKVGLQTLKSLKRLDPYILLLALIRGPRLLYVYWYYSLIGSNGILKTELRNKQTNTGSVLCAIRELGAGIRETGYSLCYHLPVTFPCNEETLRSAPPGSQEL</sequence>
<evidence type="ECO:0000313" key="2">
    <source>
        <dbReference type="Proteomes" id="UP000276215"/>
    </source>
</evidence>
<keyword evidence="2" id="KW-1185">Reference proteome</keyword>
<dbReference type="Proteomes" id="UP000276215">
    <property type="component" value="Unassembled WGS sequence"/>
</dbReference>